<keyword evidence="3" id="KW-1185">Reference proteome</keyword>
<dbReference type="SUPFAM" id="SSF140453">
    <property type="entry name" value="EsxAB dimer-like"/>
    <property type="match status" value="1"/>
</dbReference>
<dbReference type="STRING" id="679197.HMPREF9336_00920"/>
<protein>
    <recommendedName>
        <fullName evidence="4">WXG100 family type VII secretion target</fullName>
    </recommendedName>
</protein>
<evidence type="ECO:0000313" key="2">
    <source>
        <dbReference type="EMBL" id="EFV14227.1"/>
    </source>
</evidence>
<dbReference type="EMBL" id="ACZI02000003">
    <property type="protein sequence ID" value="EFV14227.1"/>
    <property type="molecule type" value="Genomic_DNA"/>
</dbReference>
<dbReference type="InterPro" id="IPR036689">
    <property type="entry name" value="ESAT-6-like_sf"/>
</dbReference>
<dbReference type="RefSeq" id="WP_007468284.1">
    <property type="nucleotide sequence ID" value="NZ_KI391954.1"/>
</dbReference>
<proteinExistence type="predicted"/>
<comment type="caution">
    <text evidence="2">The sequence shown here is derived from an EMBL/GenBank/DDBJ whole genome shotgun (WGS) entry which is preliminary data.</text>
</comment>
<organism evidence="2 3">
    <name type="scientific">Segniliparus rugosus (strain ATCC BAA-974 / DSM 45345 / CCUG 50838 / CIP 108380 / JCM 13579 / CDC 945)</name>
    <dbReference type="NCBI Taxonomy" id="679197"/>
    <lineage>
        <taxon>Bacteria</taxon>
        <taxon>Bacillati</taxon>
        <taxon>Actinomycetota</taxon>
        <taxon>Actinomycetes</taxon>
        <taxon>Mycobacteriales</taxon>
        <taxon>Segniliparaceae</taxon>
        <taxon>Segniliparus</taxon>
    </lineage>
</organism>
<accession>E5XN50</accession>
<evidence type="ECO:0000313" key="3">
    <source>
        <dbReference type="Proteomes" id="UP000004816"/>
    </source>
</evidence>
<dbReference type="Proteomes" id="UP000004816">
    <property type="component" value="Unassembled WGS sequence"/>
</dbReference>
<gene>
    <name evidence="2" type="ORF">HMPREF9336_00920</name>
</gene>
<dbReference type="HOGENOM" id="CLU_1155754_0_0_11"/>
<name>E5XN50_SEGRC</name>
<sequence length="240" mass="26761">MDGLDFSDTMHPPSRLTPPGNYDQQAVDATREALAIAQDLQDILQRVVGVDPMAKVVDFLGINWGVFLSLRDMWNSVSYAMSDVGDNLLSGKNTLDPHWNGNAAQSFEGYMDRWIAMFEENQQAAAGARDMMNDLAENYKQGVEFVASAIKLIADSARPIRVALEAGKLLDPRTLRSIWTFFNQVRKVFSEIMKVINTLLDTIAFVKELYGTVVELLDDEHAEIKLYVPGAYTSQHVAGK</sequence>
<evidence type="ECO:0000256" key="1">
    <source>
        <dbReference type="SAM" id="MobiDB-lite"/>
    </source>
</evidence>
<dbReference type="AlphaFoldDB" id="E5XN50"/>
<reference evidence="2 3" key="1">
    <citation type="journal article" date="2011" name="Stand. Genomic Sci.">
        <title>High quality draft genome sequence of Segniliparus rugosus CDC 945(T)= (ATCC BAA-974(T)).</title>
        <authorList>
            <person name="Earl A.M."/>
            <person name="Desjardins C.A."/>
            <person name="Fitzgerald M.G."/>
            <person name="Arachchi H.M."/>
            <person name="Zeng Q."/>
            <person name="Mehta T."/>
            <person name="Griggs A."/>
            <person name="Birren B.W."/>
            <person name="Toney N.C."/>
            <person name="Carr J."/>
            <person name="Posey J."/>
            <person name="Butler W.R."/>
        </authorList>
    </citation>
    <scope>NUCLEOTIDE SEQUENCE [LARGE SCALE GENOMIC DNA]</scope>
    <source>
        <strain evidence="3">ATCC BAA-974 / DSM 45345 / CCUG 50838 / CIP 108380 / JCM 13579 / CDC 945</strain>
    </source>
</reference>
<dbReference type="Gene3D" id="1.10.287.1060">
    <property type="entry name" value="ESAT-6-like"/>
    <property type="match status" value="1"/>
</dbReference>
<dbReference type="OrthoDB" id="4763534at2"/>
<feature type="region of interest" description="Disordered" evidence="1">
    <location>
        <begin position="1"/>
        <end position="23"/>
    </location>
</feature>
<evidence type="ECO:0008006" key="4">
    <source>
        <dbReference type="Google" id="ProtNLM"/>
    </source>
</evidence>